<evidence type="ECO:0000313" key="1">
    <source>
        <dbReference type="EMBL" id="JAD93974.1"/>
    </source>
</evidence>
<reference evidence="1" key="1">
    <citation type="submission" date="2014-09" db="EMBL/GenBank/DDBJ databases">
        <authorList>
            <person name="Magalhaes I.L.F."/>
            <person name="Oliveira U."/>
            <person name="Santos F.R."/>
            <person name="Vidigal T.H.D.A."/>
            <person name="Brescovit A.D."/>
            <person name="Santos A.J."/>
        </authorList>
    </citation>
    <scope>NUCLEOTIDE SEQUENCE</scope>
    <source>
        <tissue evidence="1">Shoot tissue taken approximately 20 cm above the soil surface</tissue>
    </source>
</reference>
<accession>A0A0A9DZG6</accession>
<dbReference type="EMBL" id="GBRH01203921">
    <property type="protein sequence ID" value="JAD93974.1"/>
    <property type="molecule type" value="Transcribed_RNA"/>
</dbReference>
<reference evidence="1" key="2">
    <citation type="journal article" date="2015" name="Data Brief">
        <title>Shoot transcriptome of the giant reed, Arundo donax.</title>
        <authorList>
            <person name="Barrero R.A."/>
            <person name="Guerrero F.D."/>
            <person name="Moolhuijzen P."/>
            <person name="Goolsby J.A."/>
            <person name="Tidwell J."/>
            <person name="Bellgard S.E."/>
            <person name="Bellgard M.I."/>
        </authorList>
    </citation>
    <scope>NUCLEOTIDE SEQUENCE</scope>
    <source>
        <tissue evidence="1">Shoot tissue taken approximately 20 cm above the soil surface</tissue>
    </source>
</reference>
<name>A0A0A9DZG6_ARUDO</name>
<dbReference type="AlphaFoldDB" id="A0A0A9DZG6"/>
<proteinExistence type="predicted"/>
<protein>
    <submittedName>
        <fullName evidence="1">Uncharacterized protein</fullName>
    </submittedName>
</protein>
<organism evidence="1">
    <name type="scientific">Arundo donax</name>
    <name type="common">Giant reed</name>
    <name type="synonym">Donax arundinaceus</name>
    <dbReference type="NCBI Taxonomy" id="35708"/>
    <lineage>
        <taxon>Eukaryota</taxon>
        <taxon>Viridiplantae</taxon>
        <taxon>Streptophyta</taxon>
        <taxon>Embryophyta</taxon>
        <taxon>Tracheophyta</taxon>
        <taxon>Spermatophyta</taxon>
        <taxon>Magnoliopsida</taxon>
        <taxon>Liliopsida</taxon>
        <taxon>Poales</taxon>
        <taxon>Poaceae</taxon>
        <taxon>PACMAD clade</taxon>
        <taxon>Arundinoideae</taxon>
        <taxon>Arundineae</taxon>
        <taxon>Arundo</taxon>
    </lineage>
</organism>
<sequence length="58" mass="6809">MQLMWLQKRNGYVKSLRGKAESFLPNSSHKPVIQMLLLLGLNLWLFYQLHYSITSISD</sequence>